<name>A0A7W7QC50_9PSEU</name>
<organism evidence="3 4">
    <name type="scientific">Actinophytocola algeriensis</name>
    <dbReference type="NCBI Taxonomy" id="1768010"/>
    <lineage>
        <taxon>Bacteria</taxon>
        <taxon>Bacillati</taxon>
        <taxon>Actinomycetota</taxon>
        <taxon>Actinomycetes</taxon>
        <taxon>Pseudonocardiales</taxon>
        <taxon>Pseudonocardiaceae</taxon>
    </lineage>
</organism>
<dbReference type="InterPro" id="IPR012908">
    <property type="entry name" value="PGAP1-ab_dom-like"/>
</dbReference>
<evidence type="ECO:0000313" key="3">
    <source>
        <dbReference type="EMBL" id="MBB4910822.1"/>
    </source>
</evidence>
<proteinExistence type="predicted"/>
<feature type="chain" id="PRO_5030829308" description="GPI inositol-deacylase PGAP1-like alpha/beta domain-containing protein" evidence="1">
    <location>
        <begin position="26"/>
        <end position="285"/>
    </location>
</feature>
<reference evidence="3 4" key="1">
    <citation type="submission" date="2020-08" db="EMBL/GenBank/DDBJ databases">
        <title>Genomic Encyclopedia of Type Strains, Phase III (KMG-III): the genomes of soil and plant-associated and newly described type strains.</title>
        <authorList>
            <person name="Whitman W."/>
        </authorList>
    </citation>
    <scope>NUCLEOTIDE SEQUENCE [LARGE SCALE GENOMIC DNA]</scope>
    <source>
        <strain evidence="3 4">CECT 8960</strain>
    </source>
</reference>
<protein>
    <recommendedName>
        <fullName evidence="2">GPI inositol-deacylase PGAP1-like alpha/beta domain-containing protein</fullName>
    </recommendedName>
</protein>
<dbReference type="EMBL" id="JACHJQ010000008">
    <property type="protein sequence ID" value="MBB4910822.1"/>
    <property type="molecule type" value="Genomic_DNA"/>
</dbReference>
<evidence type="ECO:0000256" key="1">
    <source>
        <dbReference type="SAM" id="SignalP"/>
    </source>
</evidence>
<comment type="caution">
    <text evidence="3">The sequence shown here is derived from an EMBL/GenBank/DDBJ whole genome shotgun (WGS) entry which is preliminary data.</text>
</comment>
<dbReference type="Pfam" id="PF07819">
    <property type="entry name" value="PGAP1"/>
    <property type="match status" value="1"/>
</dbReference>
<dbReference type="RefSeq" id="WP_184814854.1">
    <property type="nucleotide sequence ID" value="NZ_JACHJQ010000008.1"/>
</dbReference>
<dbReference type="Gene3D" id="3.40.50.1820">
    <property type="entry name" value="alpha/beta hydrolase"/>
    <property type="match status" value="1"/>
</dbReference>
<sequence>MKLRTALLTTALVAAGLVVPAQASAAAAPTVYFVHGYNDSGGSDCESIWANAVDYFTRQGRESLRTVAYYKGDENCDVDVANATTDTRIKHVAAAFANYVYDHHTSKGESIEIVAHSMGGLVTRVAMLGSAKGWEGFPKGKLKVSDIVTLSTPHKGIVDEDKYDSTQWDSMVPGSTFMDVLHEPENRLDQDWAASTDWSFVGSKEDKTVDYDSGIDKVHHADHKFGYLPDADYDISHTNIRLFGPGRAKFNLRYWHASEGESHDTVNGWAPLETAHNALDRDSDW</sequence>
<feature type="domain" description="GPI inositol-deacylase PGAP1-like alpha/beta" evidence="2">
    <location>
        <begin position="30"/>
        <end position="158"/>
    </location>
</feature>
<evidence type="ECO:0000313" key="4">
    <source>
        <dbReference type="Proteomes" id="UP000520767"/>
    </source>
</evidence>
<dbReference type="GO" id="GO:0016788">
    <property type="term" value="F:hydrolase activity, acting on ester bonds"/>
    <property type="evidence" value="ECO:0007669"/>
    <property type="project" value="InterPro"/>
</dbReference>
<feature type="signal peptide" evidence="1">
    <location>
        <begin position="1"/>
        <end position="25"/>
    </location>
</feature>
<dbReference type="InterPro" id="IPR029058">
    <property type="entry name" value="AB_hydrolase_fold"/>
</dbReference>
<keyword evidence="1" id="KW-0732">Signal</keyword>
<keyword evidence="4" id="KW-1185">Reference proteome</keyword>
<dbReference type="SUPFAM" id="SSF53474">
    <property type="entry name" value="alpha/beta-Hydrolases"/>
    <property type="match status" value="1"/>
</dbReference>
<gene>
    <name evidence="3" type="ORF">FHR82_007081</name>
</gene>
<accession>A0A7W7QC50</accession>
<dbReference type="AlphaFoldDB" id="A0A7W7QC50"/>
<dbReference type="Proteomes" id="UP000520767">
    <property type="component" value="Unassembled WGS sequence"/>
</dbReference>
<evidence type="ECO:0000259" key="2">
    <source>
        <dbReference type="Pfam" id="PF07819"/>
    </source>
</evidence>